<evidence type="ECO:0000313" key="1">
    <source>
        <dbReference type="EMBL" id="KAF2864693.1"/>
    </source>
</evidence>
<gene>
    <name evidence="1" type="ORF">BDV95DRAFT_624395</name>
</gene>
<keyword evidence="2" id="KW-1185">Reference proteome</keyword>
<dbReference type="EMBL" id="JAADJZ010000041">
    <property type="protein sequence ID" value="KAF2864693.1"/>
    <property type="molecule type" value="Genomic_DNA"/>
</dbReference>
<proteinExistence type="predicted"/>
<dbReference type="AlphaFoldDB" id="A0A7C8I207"/>
<reference evidence="1 2" key="1">
    <citation type="submission" date="2020-01" db="EMBL/GenBank/DDBJ databases">
        <authorList>
            <consortium name="DOE Joint Genome Institute"/>
            <person name="Haridas S."/>
            <person name="Albert R."/>
            <person name="Binder M."/>
            <person name="Bloem J."/>
            <person name="Labutti K."/>
            <person name="Salamov A."/>
            <person name="Andreopoulos B."/>
            <person name="Baker S.E."/>
            <person name="Barry K."/>
            <person name="Bills G."/>
            <person name="Bluhm B.H."/>
            <person name="Cannon C."/>
            <person name="Castanera R."/>
            <person name="Culley D.E."/>
            <person name="Daum C."/>
            <person name="Ezra D."/>
            <person name="Gonzalez J.B."/>
            <person name="Henrissat B."/>
            <person name="Kuo A."/>
            <person name="Liang C."/>
            <person name="Lipzen A."/>
            <person name="Lutzoni F."/>
            <person name="Magnuson J."/>
            <person name="Mondo S."/>
            <person name="Nolan M."/>
            <person name="Ohm R."/>
            <person name="Pangilinan J."/>
            <person name="Park H.-J.H."/>
            <person name="Ramirez L."/>
            <person name="Alfaro M."/>
            <person name="Sun H."/>
            <person name="Tritt A."/>
            <person name="Yoshinaga Y."/>
            <person name="Zwiers L.-H.L."/>
            <person name="Turgeon B.G."/>
            <person name="Goodwin S.B."/>
            <person name="Spatafora J.W."/>
            <person name="Crous P.W."/>
            <person name="Grigoriev I.V."/>
        </authorList>
    </citation>
    <scope>NUCLEOTIDE SEQUENCE [LARGE SCALE GENOMIC DNA]</scope>
    <source>
        <strain evidence="1 2">CBS 611.86</strain>
    </source>
</reference>
<organism evidence="1 2">
    <name type="scientific">Massariosphaeria phaeospora</name>
    <dbReference type="NCBI Taxonomy" id="100035"/>
    <lineage>
        <taxon>Eukaryota</taxon>
        <taxon>Fungi</taxon>
        <taxon>Dikarya</taxon>
        <taxon>Ascomycota</taxon>
        <taxon>Pezizomycotina</taxon>
        <taxon>Dothideomycetes</taxon>
        <taxon>Pleosporomycetidae</taxon>
        <taxon>Pleosporales</taxon>
        <taxon>Pleosporales incertae sedis</taxon>
        <taxon>Massariosphaeria</taxon>
    </lineage>
</organism>
<evidence type="ECO:0000313" key="2">
    <source>
        <dbReference type="Proteomes" id="UP000481861"/>
    </source>
</evidence>
<protein>
    <submittedName>
        <fullName evidence="1">Uncharacterized protein</fullName>
    </submittedName>
</protein>
<dbReference type="Proteomes" id="UP000481861">
    <property type="component" value="Unassembled WGS sequence"/>
</dbReference>
<accession>A0A7C8I207</accession>
<name>A0A7C8I207_9PLEO</name>
<comment type="caution">
    <text evidence="1">The sequence shown here is derived from an EMBL/GenBank/DDBJ whole genome shotgun (WGS) entry which is preliminary data.</text>
</comment>
<sequence length="141" mass="15793">MSTPNDEMMSRMMSQMETVTLAQSRAVGTLDTENKALLTRNEQLLEDNAALRIKTEAHAAEMEKLRGAKATLHTVNVANGKKIDKLRAQHAVKAEAFAEEMAMLRKEFAAYRKEHKNCKIEAEGVAETTTNPQQLFEISED</sequence>